<feature type="compositionally biased region" description="Low complexity" evidence="3">
    <location>
        <begin position="637"/>
        <end position="659"/>
    </location>
</feature>
<evidence type="ECO:0000259" key="4">
    <source>
        <dbReference type="SMART" id="SM00322"/>
    </source>
</evidence>
<dbReference type="Gene3D" id="3.30.1370.10">
    <property type="entry name" value="K Homology domain, type 1"/>
    <property type="match status" value="2"/>
</dbReference>
<protein>
    <recommendedName>
        <fullName evidence="4">K Homology domain-containing protein</fullName>
    </recommendedName>
</protein>
<dbReference type="InterPro" id="IPR036612">
    <property type="entry name" value="KH_dom_type_1_sf"/>
</dbReference>
<evidence type="ECO:0000256" key="2">
    <source>
        <dbReference type="PROSITE-ProRule" id="PRU00117"/>
    </source>
</evidence>
<evidence type="ECO:0000256" key="3">
    <source>
        <dbReference type="SAM" id="MobiDB-lite"/>
    </source>
</evidence>
<feature type="compositionally biased region" description="Polar residues" evidence="3">
    <location>
        <begin position="393"/>
        <end position="408"/>
    </location>
</feature>
<accession>A0A9D5C177</accession>
<feature type="compositionally biased region" description="Low complexity" evidence="3">
    <location>
        <begin position="580"/>
        <end position="597"/>
    </location>
</feature>
<gene>
    <name evidence="5" type="ORF">J5N97_025739</name>
</gene>
<dbReference type="AlphaFoldDB" id="A0A9D5C177"/>
<feature type="domain" description="K Homology" evidence="4">
    <location>
        <begin position="223"/>
        <end position="297"/>
    </location>
</feature>
<feature type="compositionally biased region" description="Polar residues" evidence="3">
    <location>
        <begin position="431"/>
        <end position="445"/>
    </location>
</feature>
<comment type="caution">
    <text evidence="5">The sequence shown here is derived from an EMBL/GenBank/DDBJ whole genome shotgun (WGS) entry which is preliminary data.</text>
</comment>
<name>A0A9D5C177_9LILI</name>
<feature type="compositionally biased region" description="Polar residues" evidence="3">
    <location>
        <begin position="688"/>
        <end position="703"/>
    </location>
</feature>
<dbReference type="EMBL" id="JAGGNH010000008">
    <property type="protein sequence ID" value="KAJ0964601.1"/>
    <property type="molecule type" value="Genomic_DNA"/>
</dbReference>
<evidence type="ECO:0000256" key="1">
    <source>
        <dbReference type="ARBA" id="ARBA00022737"/>
    </source>
</evidence>
<keyword evidence="6" id="KW-1185">Reference proteome</keyword>
<evidence type="ECO:0000313" key="5">
    <source>
        <dbReference type="EMBL" id="KAJ0964601.1"/>
    </source>
</evidence>
<evidence type="ECO:0000313" key="6">
    <source>
        <dbReference type="Proteomes" id="UP001085076"/>
    </source>
</evidence>
<dbReference type="InterPro" id="IPR004087">
    <property type="entry name" value="KH_dom"/>
</dbReference>
<reference evidence="5" key="1">
    <citation type="submission" date="2021-03" db="EMBL/GenBank/DDBJ databases">
        <authorList>
            <person name="Li Z."/>
            <person name="Yang C."/>
        </authorList>
    </citation>
    <scope>NUCLEOTIDE SEQUENCE</scope>
    <source>
        <strain evidence="5">Dzin_1.0</strain>
        <tissue evidence="5">Leaf</tissue>
    </source>
</reference>
<sequence>MADESAFSTRHDNKRRLDDSPTAAWPARRPTGFSSPPADAQSAMPQSYNTVPPPPDGIQLAKQRAQEIAAKLFSEAGAKRPKVDNSGDESSDKGFSSGPSDFLQKPMGQQFATQGGLTSPASFPSYGFQSSSKKIEIPNGRVGVIIGKGGETIKYLQLQSGAKIQVTRDADSDPSSQTRNVELMGTAEQISKAEQLIKEVIDEADAGGSGTASARKYGGPQAGVDHFTMKVPNNKVGLIIGKGGETIKSMQAKSGARIQLIPLHLPPGDTSTERNLHIDGTPEQIELAKQLAGEITSENRVKNPSMGGYPPQYGAPRAPSWGPSGPPPMQQPGYGYMQPGTYPGQPPQYNMSQSSYGGYPPAPTSGGYSSGWDQSSNPPAQQTAAGSGYEYYTQGNSSAPADNNSGYNYGQPPTAYNSQGSYGDAYAQSAGVAQQPNQGQDSYSGGYQAPAPQPGYSQPVSGAHPGYDQQGYGSTPAYGGPPPNPASDGSASTYGTQGGASHVPPAQQVPPVQQSSTPPGAQGYTVQQPSTNTGGFPSAQTGYNMPTPTSQAGYTSQTPQSGYGQSGPMVQPSYGQGQRPPAYSQGQQPQSAQAGYSTGTVQPGYGQLPPAQAGYAQDSVHHRGSAAGFAPGGSQAGYGQQQSYAAPPQNQPPYSQQPYGDTYSGGGYSQPPAFSSDGTVNGAGDAPASQSASGATTKASPKS</sequence>
<feature type="compositionally biased region" description="Low complexity" evidence="3">
    <location>
        <begin position="331"/>
        <end position="349"/>
    </location>
</feature>
<dbReference type="PROSITE" id="PS50084">
    <property type="entry name" value="KH_TYPE_1"/>
    <property type="match status" value="2"/>
</dbReference>
<feature type="domain" description="K Homology" evidence="4">
    <location>
        <begin position="129"/>
        <end position="202"/>
    </location>
</feature>
<proteinExistence type="predicted"/>
<feature type="compositionally biased region" description="Polar residues" evidence="3">
    <location>
        <begin position="371"/>
        <end position="385"/>
    </location>
</feature>
<reference evidence="5" key="2">
    <citation type="journal article" date="2022" name="Hortic Res">
        <title>The genome of Dioscorea zingiberensis sheds light on the biosynthesis, origin and evolution of the medicinally important diosgenin saponins.</title>
        <authorList>
            <person name="Li Y."/>
            <person name="Tan C."/>
            <person name="Li Z."/>
            <person name="Guo J."/>
            <person name="Li S."/>
            <person name="Chen X."/>
            <person name="Wang C."/>
            <person name="Dai X."/>
            <person name="Yang H."/>
            <person name="Song W."/>
            <person name="Hou L."/>
            <person name="Xu J."/>
            <person name="Tong Z."/>
            <person name="Xu A."/>
            <person name="Yuan X."/>
            <person name="Wang W."/>
            <person name="Yang Q."/>
            <person name="Chen L."/>
            <person name="Sun Z."/>
            <person name="Wang K."/>
            <person name="Pan B."/>
            <person name="Chen J."/>
            <person name="Bao Y."/>
            <person name="Liu F."/>
            <person name="Qi X."/>
            <person name="Gang D.R."/>
            <person name="Wen J."/>
            <person name="Li J."/>
        </authorList>
    </citation>
    <scope>NUCLEOTIDE SEQUENCE</scope>
    <source>
        <strain evidence="5">Dzin_1.0</strain>
    </source>
</reference>
<dbReference type="OrthoDB" id="5204190at2759"/>
<keyword evidence="2" id="KW-0694">RNA-binding</keyword>
<feature type="compositionally biased region" description="Basic and acidic residues" evidence="3">
    <location>
        <begin position="9"/>
        <end position="19"/>
    </location>
</feature>
<feature type="compositionally biased region" description="Low complexity" evidence="3">
    <location>
        <begin position="501"/>
        <end position="519"/>
    </location>
</feature>
<dbReference type="SUPFAM" id="SSF54791">
    <property type="entry name" value="Eukaryotic type KH-domain (KH-domain type I)"/>
    <property type="match status" value="2"/>
</dbReference>
<dbReference type="InterPro" id="IPR004088">
    <property type="entry name" value="KH_dom_type_1"/>
</dbReference>
<dbReference type="GO" id="GO:0003723">
    <property type="term" value="F:RNA binding"/>
    <property type="evidence" value="ECO:0007669"/>
    <property type="project" value="UniProtKB-UniRule"/>
</dbReference>
<dbReference type="Pfam" id="PF00013">
    <property type="entry name" value="KH_1"/>
    <property type="match status" value="2"/>
</dbReference>
<feature type="region of interest" description="Disordered" evidence="3">
    <location>
        <begin position="1"/>
        <end position="118"/>
    </location>
</feature>
<dbReference type="PANTHER" id="PTHR10288">
    <property type="entry name" value="KH DOMAIN CONTAINING RNA BINDING PROTEIN"/>
    <property type="match status" value="1"/>
</dbReference>
<organism evidence="5 6">
    <name type="scientific">Dioscorea zingiberensis</name>
    <dbReference type="NCBI Taxonomy" id="325984"/>
    <lineage>
        <taxon>Eukaryota</taxon>
        <taxon>Viridiplantae</taxon>
        <taxon>Streptophyta</taxon>
        <taxon>Embryophyta</taxon>
        <taxon>Tracheophyta</taxon>
        <taxon>Spermatophyta</taxon>
        <taxon>Magnoliopsida</taxon>
        <taxon>Liliopsida</taxon>
        <taxon>Dioscoreales</taxon>
        <taxon>Dioscoreaceae</taxon>
        <taxon>Dioscorea</taxon>
    </lineage>
</organism>
<feature type="compositionally biased region" description="Polar residues" evidence="3">
    <location>
        <begin position="524"/>
        <end position="563"/>
    </location>
</feature>
<feature type="region of interest" description="Disordered" evidence="3">
    <location>
        <begin position="297"/>
        <end position="703"/>
    </location>
</feature>
<dbReference type="SMART" id="SM00322">
    <property type="entry name" value="KH"/>
    <property type="match status" value="2"/>
</dbReference>
<dbReference type="Proteomes" id="UP001085076">
    <property type="component" value="Miscellaneous, Linkage group lg08"/>
</dbReference>
<keyword evidence="1" id="KW-0677">Repeat</keyword>